<dbReference type="GO" id="GO:0006351">
    <property type="term" value="P:DNA-templated transcription"/>
    <property type="evidence" value="ECO:0007669"/>
    <property type="project" value="UniProtKB-UniRule"/>
</dbReference>
<geneLocation type="chloroplast" evidence="11"/>
<feature type="region of interest" description="Alpha N-terminal domain (alpha-NTD)" evidence="8">
    <location>
        <begin position="1"/>
        <end position="254"/>
    </location>
</feature>
<accession>B2XTD4</accession>
<evidence type="ECO:0000313" key="14">
    <source>
        <dbReference type="EMBL" id="BBA18516.1"/>
    </source>
</evidence>
<dbReference type="GO" id="GO:0009507">
    <property type="term" value="C:chloroplast"/>
    <property type="evidence" value="ECO:0007669"/>
    <property type="project" value="UniProtKB-SubCell"/>
</dbReference>
<comment type="domain">
    <text evidence="8">The N-terminal domain is essential for RNAP assembly and basal transcription, whereas the C-terminal domain is involved in interaction with transcriptional regulators and with upstream promoter elements.</text>
</comment>
<dbReference type="InterPro" id="IPR011773">
    <property type="entry name" value="DNA-dir_RpoA"/>
</dbReference>
<dbReference type="InterPro" id="IPR011260">
    <property type="entry name" value="RNAP_asu_C"/>
</dbReference>
<evidence type="ECO:0000313" key="15">
    <source>
        <dbReference type="EMBL" id="BBA18654.1"/>
    </source>
</evidence>
<dbReference type="Gene3D" id="3.30.1360.10">
    <property type="entry name" value="RNA polymerase, RBP11-like subunit"/>
    <property type="match status" value="1"/>
</dbReference>
<dbReference type="AlphaFoldDB" id="B2XTD4"/>
<dbReference type="RefSeq" id="YP_001936426.1">
    <property type="nucleotide sequence ID" value="NC_010772.1"/>
</dbReference>
<dbReference type="EMBL" id="LC269918">
    <property type="protein sequence ID" value="BBA18238.1"/>
    <property type="molecule type" value="Genomic_DNA"/>
</dbReference>
<feature type="domain" description="DNA-directed RNA polymerase RpoA/D/Rpb3-type" evidence="10">
    <location>
        <begin position="18"/>
        <end position="236"/>
    </location>
</feature>
<dbReference type="Pfam" id="PF01000">
    <property type="entry name" value="RNA_pol_A_bac"/>
    <property type="match status" value="1"/>
</dbReference>
<comment type="subunit">
    <text evidence="8">In plastids the minimal PEP RNA polymerase catalytic core is composed of four subunits: alpha, beta, beta', and beta''. When a (nuclear-encoded) sigma factor is associated with the core the holoenzyme is formed, which can initiate transcription.</text>
</comment>
<dbReference type="InterPro" id="IPR011263">
    <property type="entry name" value="DNA-dir_RNA_pol_RpoA/D/Rpb3"/>
</dbReference>
<dbReference type="GO" id="GO:0003899">
    <property type="term" value="F:DNA-directed RNA polymerase activity"/>
    <property type="evidence" value="ECO:0007669"/>
    <property type="project" value="UniProtKB-UniRule"/>
</dbReference>
<dbReference type="SUPFAM" id="SSF55257">
    <property type="entry name" value="RBP11-like subunits of RNA polymerase"/>
    <property type="match status" value="1"/>
</dbReference>
<dbReference type="GO" id="GO:0000428">
    <property type="term" value="C:DNA-directed RNA polymerase complex"/>
    <property type="evidence" value="ECO:0007669"/>
    <property type="project" value="UniProtKB-KW"/>
</dbReference>
<dbReference type="CDD" id="cd06928">
    <property type="entry name" value="RNAP_alpha_NTD"/>
    <property type="match status" value="1"/>
</dbReference>
<comment type="catalytic activity">
    <reaction evidence="7 8">
        <text>RNA(n) + a ribonucleoside 5'-triphosphate = RNA(n+1) + diphosphate</text>
        <dbReference type="Rhea" id="RHEA:21248"/>
        <dbReference type="Rhea" id="RHEA-COMP:14527"/>
        <dbReference type="Rhea" id="RHEA-COMP:17342"/>
        <dbReference type="ChEBI" id="CHEBI:33019"/>
        <dbReference type="ChEBI" id="CHEBI:61557"/>
        <dbReference type="ChEBI" id="CHEBI:140395"/>
        <dbReference type="EC" id="2.7.7.6"/>
    </reaction>
</comment>
<organism evidence="11">
    <name type="scientific">Heterosigma akashiwo</name>
    <name type="common">Chromophytic alga</name>
    <name type="synonym">Heterosigma carterae</name>
    <dbReference type="NCBI Taxonomy" id="2829"/>
    <lineage>
        <taxon>Eukaryota</taxon>
        <taxon>Sar</taxon>
        <taxon>Stramenopiles</taxon>
        <taxon>Ochrophyta</taxon>
        <taxon>Raphidophyceae</taxon>
        <taxon>Chattonellales</taxon>
        <taxon>Chattonellaceae</taxon>
        <taxon>Heterosigma</taxon>
    </lineage>
</organism>
<protein>
    <recommendedName>
        <fullName evidence="8">DNA-directed RNA polymerase subunit alpha</fullName>
        <shortName evidence="8">PEP</shortName>
        <ecNumber evidence="8">2.7.7.6</ecNumber>
    </recommendedName>
    <alternativeName>
        <fullName evidence="8">Plastid-encoded RNA polymerase subunit alpha</fullName>
        <shortName evidence="8">RNA polymerase subunit alpha</shortName>
    </alternativeName>
</protein>
<feature type="compositionally biased region" description="Basic and acidic residues" evidence="9">
    <location>
        <begin position="312"/>
        <end position="330"/>
    </location>
</feature>
<keyword evidence="11" id="KW-0934">Plastid</keyword>
<evidence type="ECO:0000313" key="17">
    <source>
        <dbReference type="EMBL" id="BBA18931.1"/>
    </source>
</evidence>
<reference evidence="11" key="1">
    <citation type="journal article" date="2008" name="BMC Genomics">
        <title>Chloroplast genome sequencing analysis of Heterosigma akashiwo CCMP452 (West Atlantic) and NIES293 (West Pacific) strains.</title>
        <authorList>
            <person name="Cattolico R.A."/>
            <person name="Jacobs M.A."/>
            <person name="Zhou Y."/>
            <person name="Chang J."/>
            <person name="Duplessis M."/>
            <person name="Lybrand T."/>
            <person name="McKay J."/>
            <person name="Ong H.C."/>
            <person name="Sims E."/>
            <person name="Rocap G."/>
        </authorList>
    </citation>
    <scope>NUCLEOTIDE SEQUENCE [LARGE SCALE GENOMIC DNA]</scope>
    <source>
        <strain evidence="11">NIES 293</strain>
    </source>
</reference>
<dbReference type="EMBL" id="LC269922">
    <property type="protein sequence ID" value="BBA18793.1"/>
    <property type="molecule type" value="Genomic_DNA"/>
</dbReference>
<dbReference type="EMBL" id="LC269919">
    <property type="protein sequence ID" value="BBA18377.1"/>
    <property type="molecule type" value="Genomic_DNA"/>
</dbReference>
<proteinExistence type="inferred from homology"/>
<dbReference type="Gene3D" id="1.10.150.20">
    <property type="entry name" value="5' to 3' exonuclease, C-terminal subdomain"/>
    <property type="match status" value="1"/>
</dbReference>
<evidence type="ECO:0000313" key="16">
    <source>
        <dbReference type="EMBL" id="BBA18793.1"/>
    </source>
</evidence>
<dbReference type="EMBL" id="LC269920">
    <property type="protein sequence ID" value="BBA18516.1"/>
    <property type="molecule type" value="Genomic_DNA"/>
</dbReference>
<dbReference type="EMBL" id="EU168190">
    <property type="protein sequence ID" value="ABV66032.1"/>
    <property type="molecule type" value="Genomic_DNA"/>
</dbReference>
<comment type="function">
    <text evidence="1 8">DNA-dependent RNA polymerase catalyzes the transcription of DNA into RNA using the four ribonucleoside triphosphates as substrates.</text>
</comment>
<evidence type="ECO:0000259" key="10">
    <source>
        <dbReference type="SMART" id="SM00662"/>
    </source>
</evidence>
<evidence type="ECO:0000256" key="9">
    <source>
        <dbReference type="SAM" id="MobiDB-lite"/>
    </source>
</evidence>
<dbReference type="InterPro" id="IPR011262">
    <property type="entry name" value="DNA-dir_RNA_pol_insert"/>
</dbReference>
<dbReference type="SUPFAM" id="SSF47789">
    <property type="entry name" value="C-terminal domain of RNA polymerase alpha subunit"/>
    <property type="match status" value="1"/>
</dbReference>
<evidence type="ECO:0000256" key="8">
    <source>
        <dbReference type="HAMAP-Rule" id="MF_00059"/>
    </source>
</evidence>
<keyword evidence="5 8" id="KW-0548">Nucleotidyltransferase</keyword>
<sequence length="402" mass="45189">MFKIEILESDQNEYNEQYGKFLINSLHPGQGTTVGSALRRVLLTDLPGLAIVGLRIANINTEFSSLPGVREDILEIILNVKDIVIEGEFNSSKPWVLGRLKLKGPGVVTAALIEFEEDANIQIINPSQYIATIEVNSSIEMEFLVQTGKNYRLVESENSITYSTDFLQIDAIFMPVTKVAFEVTSTKTNALENNSSIQDNENLTLEIWTNGSISPIKALVFSASILENLATQLLLNGLKFCQTDLNDVNILDFTEVEEQAGWKNLNPNKKKLKCDKLLPLQTLSENDRIELTKYIKKPIDLNFNIIPKNINKDQEDDSKSEPSIEEKRENVTSNERNLSQMPIEELILSVRAYNGLKRANIHSVSDLVQYSIKDLKDIKNFGKKSLDEVVASLKNLLDITLI</sequence>
<dbReference type="Pfam" id="PF03118">
    <property type="entry name" value="RNA_pol_A_CTD"/>
    <property type="match status" value="1"/>
</dbReference>
<feature type="region of interest" description="Alpha C-terminal domain (alpha-CTD)" evidence="8">
    <location>
        <begin position="335"/>
        <end position="402"/>
    </location>
</feature>
<gene>
    <name evidence="8 11" type="primary">rpoA</name>
    <name evidence="11" type="ordered locus">Heak293_Cp125</name>
</gene>
<dbReference type="InterPro" id="IPR036603">
    <property type="entry name" value="RBP11-like"/>
</dbReference>
<dbReference type="Pfam" id="PF01193">
    <property type="entry name" value="RNA_pol_L"/>
    <property type="match status" value="1"/>
</dbReference>
<dbReference type="InterPro" id="IPR036643">
    <property type="entry name" value="RNApol_insert_sf"/>
</dbReference>
<dbReference type="EMBL" id="LC269923">
    <property type="protein sequence ID" value="BBA18931.1"/>
    <property type="molecule type" value="Genomic_DNA"/>
</dbReference>
<evidence type="ECO:0000256" key="1">
    <source>
        <dbReference type="ARBA" id="ARBA00004026"/>
    </source>
</evidence>
<keyword evidence="11" id="KW-0150">Chloroplast</keyword>
<keyword evidence="6 8" id="KW-0804">Transcription</keyword>
<comment type="similarity">
    <text evidence="2 8">Belongs to the RNA polymerase alpha chain family.</text>
</comment>
<dbReference type="GO" id="GO:0003677">
    <property type="term" value="F:DNA binding"/>
    <property type="evidence" value="ECO:0007669"/>
    <property type="project" value="UniProtKB-UniRule"/>
</dbReference>
<evidence type="ECO:0000256" key="3">
    <source>
        <dbReference type="ARBA" id="ARBA00022478"/>
    </source>
</evidence>
<keyword evidence="3 8" id="KW-0240">DNA-directed RNA polymerase</keyword>
<evidence type="ECO:0000256" key="6">
    <source>
        <dbReference type="ARBA" id="ARBA00023163"/>
    </source>
</evidence>
<evidence type="ECO:0000256" key="2">
    <source>
        <dbReference type="ARBA" id="ARBA00007123"/>
    </source>
</evidence>
<evidence type="ECO:0000313" key="13">
    <source>
        <dbReference type="EMBL" id="BBA18377.1"/>
    </source>
</evidence>
<comment type="subcellular location">
    <subcellularLocation>
        <location evidence="8">Plastid</location>
        <location evidence="8">Chloroplast</location>
    </subcellularLocation>
</comment>
<dbReference type="GeneID" id="6335722"/>
<dbReference type="SUPFAM" id="SSF56553">
    <property type="entry name" value="Insert subdomain of RNA polymerase alpha subunit"/>
    <property type="match status" value="1"/>
</dbReference>
<dbReference type="FunFam" id="2.170.120.12:FF:000001">
    <property type="entry name" value="DNA-directed RNA polymerase subunit alpha"/>
    <property type="match status" value="1"/>
</dbReference>
<dbReference type="GO" id="GO:0046983">
    <property type="term" value="F:protein dimerization activity"/>
    <property type="evidence" value="ECO:0007669"/>
    <property type="project" value="InterPro"/>
</dbReference>
<evidence type="ECO:0000256" key="5">
    <source>
        <dbReference type="ARBA" id="ARBA00022695"/>
    </source>
</evidence>
<dbReference type="EMBL" id="LC269924">
    <property type="protein sequence ID" value="BBA19069.1"/>
    <property type="molecule type" value="Genomic_DNA"/>
</dbReference>
<evidence type="ECO:0000313" key="18">
    <source>
        <dbReference type="EMBL" id="BBA19069.1"/>
    </source>
</evidence>
<dbReference type="SMART" id="SM00662">
    <property type="entry name" value="RPOLD"/>
    <property type="match status" value="1"/>
</dbReference>
<dbReference type="EC" id="2.7.7.6" evidence="8"/>
<keyword evidence="4 8" id="KW-0808">Transferase</keyword>
<feature type="region of interest" description="Disordered" evidence="9">
    <location>
        <begin position="312"/>
        <end position="336"/>
    </location>
</feature>
<evidence type="ECO:0000256" key="7">
    <source>
        <dbReference type="ARBA" id="ARBA00048552"/>
    </source>
</evidence>
<evidence type="ECO:0000313" key="12">
    <source>
        <dbReference type="EMBL" id="BBA18238.1"/>
    </source>
</evidence>
<name>B2XTD4_HETAK</name>
<reference evidence="12" key="2">
    <citation type="submission" date="2017-05" db="EMBL/GenBank/DDBJ databases">
        <title>Chloroplast genome sequences of Heterosigma akashiwo, a bloom-forming raphidophyte.</title>
        <authorList>
            <person name="Ueki S."/>
        </authorList>
    </citation>
    <scope>NUCLEOTIDE SEQUENCE</scope>
    <source>
        <strain evidence="14">CCAP934/4</strain>
        <strain evidence="12">CCAP934/8</strain>
        <strain evidence="18">CCMP1596</strain>
        <strain evidence="15">CCMP2274</strain>
        <strain evidence="16">CCMP3374</strain>
        <strain evidence="13">EHUSP01</strain>
        <strain evidence="17">HaFk01</strain>
    </source>
</reference>
<dbReference type="HAMAP" id="MF_00059">
    <property type="entry name" value="RNApol_bact_RpoA"/>
    <property type="match status" value="1"/>
</dbReference>
<evidence type="ECO:0000256" key="4">
    <source>
        <dbReference type="ARBA" id="ARBA00022679"/>
    </source>
</evidence>
<dbReference type="Gene3D" id="2.170.120.12">
    <property type="entry name" value="DNA-directed RNA polymerase, insert domain"/>
    <property type="match status" value="1"/>
</dbReference>
<evidence type="ECO:0000313" key="11">
    <source>
        <dbReference type="EMBL" id="ABV66032.1"/>
    </source>
</evidence>
<dbReference type="EMBL" id="LC269921">
    <property type="protein sequence ID" value="BBA18654.1"/>
    <property type="molecule type" value="Genomic_DNA"/>
</dbReference>